<dbReference type="SUPFAM" id="SSF54690">
    <property type="entry name" value="Molybdopterin synthase subunit MoaE"/>
    <property type="match status" value="1"/>
</dbReference>
<dbReference type="PANTHER" id="PTHR23404">
    <property type="entry name" value="MOLYBDOPTERIN SYNTHASE RELATED"/>
    <property type="match status" value="1"/>
</dbReference>
<proteinExistence type="predicted"/>
<dbReference type="AlphaFoldDB" id="H5SQW7"/>
<gene>
    <name evidence="1" type="ORF">HGMM_OP2C034</name>
</gene>
<protein>
    <submittedName>
        <fullName evidence="1">Molybdenum cofactor biosynthesis protein E</fullName>
    </submittedName>
</protein>
<dbReference type="Gene3D" id="3.90.1170.40">
    <property type="entry name" value="Molybdopterin biosynthesis MoaE subunit"/>
    <property type="match status" value="1"/>
</dbReference>
<reference evidence="1" key="2">
    <citation type="journal article" date="2012" name="PLoS ONE">
        <title>A Deeply Branching Thermophilic Bacterium with an Ancient Acetyl-CoA Pathway Dominates a Subsurface Ecosystem.</title>
        <authorList>
            <person name="Takami H."/>
            <person name="Noguchi H."/>
            <person name="Takaki Y."/>
            <person name="Uchiyama I."/>
            <person name="Toyoda A."/>
            <person name="Nishi S."/>
            <person name="Chee G.-J."/>
            <person name="Arai W."/>
            <person name="Nunoura T."/>
            <person name="Itoh T."/>
            <person name="Hattori M."/>
            <person name="Takai K."/>
        </authorList>
    </citation>
    <scope>NUCLEOTIDE SEQUENCE</scope>
</reference>
<dbReference type="GO" id="GO:0006777">
    <property type="term" value="P:Mo-molybdopterin cofactor biosynthetic process"/>
    <property type="evidence" value="ECO:0007669"/>
    <property type="project" value="InterPro"/>
</dbReference>
<evidence type="ECO:0000313" key="1">
    <source>
        <dbReference type="EMBL" id="BAL58484.1"/>
    </source>
</evidence>
<organism evidence="1">
    <name type="scientific">Acetithermum autotrophicum</name>
    <dbReference type="NCBI Taxonomy" id="1446466"/>
    <lineage>
        <taxon>Bacteria</taxon>
        <taxon>Candidatus Bipolaricaulota</taxon>
        <taxon>Candidatus Acetithermum</taxon>
    </lineage>
</organism>
<reference evidence="1" key="1">
    <citation type="journal article" date="2005" name="Environ. Microbiol.">
        <title>Genetic and functional properties of uncultivated thermophilic crenarchaeotes from a subsurface gold mine as revealed by analysis of genome fragments.</title>
        <authorList>
            <person name="Nunoura T."/>
            <person name="Hirayama H."/>
            <person name="Takami H."/>
            <person name="Oida H."/>
            <person name="Nishi S."/>
            <person name="Shimamura S."/>
            <person name="Suzuki Y."/>
            <person name="Inagaki F."/>
            <person name="Takai K."/>
            <person name="Nealson K.H."/>
            <person name="Horikoshi K."/>
        </authorList>
    </citation>
    <scope>NUCLEOTIDE SEQUENCE</scope>
</reference>
<dbReference type="InterPro" id="IPR036563">
    <property type="entry name" value="MoaE_sf"/>
</dbReference>
<accession>H5SQW7</accession>
<dbReference type="CDD" id="cd00756">
    <property type="entry name" value="MoaE"/>
    <property type="match status" value="1"/>
</dbReference>
<dbReference type="InterPro" id="IPR003448">
    <property type="entry name" value="Mopterin_biosynth_MoaE"/>
</dbReference>
<dbReference type="Pfam" id="PF02391">
    <property type="entry name" value="MoaE"/>
    <property type="match status" value="1"/>
</dbReference>
<dbReference type="EMBL" id="AP011801">
    <property type="protein sequence ID" value="BAL58484.1"/>
    <property type="molecule type" value="Genomic_DNA"/>
</dbReference>
<name>H5SQW7_ACEAU</name>
<sequence length="137" mass="15255">MYIEITGRPISLEDVLEKLDMRGLGGLVTFAGVARPTDAQGRPLSHLEYEAYTEMAYAEIEKLCREIEHRWGVTQIAVLHRVGRVEIGQPSVIIAVASTHRAEAFAACRYAIDTLKERVPIWKKEVPLLSKAPTLGV</sequence>